<feature type="region of interest" description="Disordered" evidence="10">
    <location>
        <begin position="1"/>
        <end position="21"/>
    </location>
</feature>
<comment type="caution">
    <text evidence="12">The sequence shown here is derived from an EMBL/GenBank/DDBJ whole genome shotgun (WGS) entry which is preliminary data.</text>
</comment>
<keyword evidence="5" id="KW-0808">Transferase</keyword>
<keyword evidence="8 11" id="KW-1133">Transmembrane helix</keyword>
<dbReference type="Pfam" id="PF04188">
    <property type="entry name" value="Mannosyl_trans2"/>
    <property type="match status" value="1"/>
</dbReference>
<evidence type="ECO:0000256" key="4">
    <source>
        <dbReference type="ARBA" id="ARBA00022676"/>
    </source>
</evidence>
<comment type="subcellular location">
    <subcellularLocation>
        <location evidence="1">Endoplasmic reticulum membrane</location>
        <topology evidence="1">Multi-pass membrane protein</topology>
    </subcellularLocation>
</comment>
<dbReference type="EMBL" id="JAATVY010000001">
    <property type="protein sequence ID" value="NJC68168.1"/>
    <property type="molecule type" value="Genomic_DNA"/>
</dbReference>
<evidence type="ECO:0000256" key="2">
    <source>
        <dbReference type="ARBA" id="ARBA00004687"/>
    </source>
</evidence>
<dbReference type="PANTHER" id="PTHR12468:SF2">
    <property type="entry name" value="GPI MANNOSYLTRANSFERASE 2"/>
    <property type="match status" value="1"/>
</dbReference>
<feature type="transmembrane region" description="Helical" evidence="11">
    <location>
        <begin position="228"/>
        <end position="247"/>
    </location>
</feature>
<evidence type="ECO:0000256" key="6">
    <source>
        <dbReference type="ARBA" id="ARBA00022692"/>
    </source>
</evidence>
<feature type="transmembrane region" description="Helical" evidence="11">
    <location>
        <begin position="170"/>
        <end position="188"/>
    </location>
</feature>
<name>A0ABX0XSG4_9ACTN</name>
<feature type="transmembrane region" description="Helical" evidence="11">
    <location>
        <begin position="194"/>
        <end position="216"/>
    </location>
</feature>
<evidence type="ECO:0000256" key="10">
    <source>
        <dbReference type="SAM" id="MobiDB-lite"/>
    </source>
</evidence>
<feature type="transmembrane region" description="Helical" evidence="11">
    <location>
        <begin position="342"/>
        <end position="358"/>
    </location>
</feature>
<sequence length="391" mass="41313">MAIDRAQVESGTAAGSRPTAPGPGRWSWLAIPLGIFAGTRLLQLALIAWLLPAGATVRSRLLSWDSGWFVRVARDGYPRGPLTGPVNPDADGGLAFFPGYPLLVRYVHDLTRLDFGLAALVVSWIAAAAASILLFALGRRLYGTRVATILTVLFFAQPMSVVLSMGYSESLFVAFVAGALLAVHRRSWPGAALLGLGAALTRPTGAAVAVALAVAAASELRERRPGRWGTVGAAGAALLGVPAYLAWVGQRAGNWHAWFDIQTAGWGTTFDFGLGAGKFVLDALRSGDGWVQVSVALLLIAAVVLAVVAVTRRIWPPLLVYGLIVLALVVGQSGFYHSKPRLLVPALVVLVPPALALGRARTRTAALVLAGYGLFGLWYGAYMITVWRFAI</sequence>
<feature type="transmembrane region" description="Helical" evidence="11">
    <location>
        <begin position="289"/>
        <end position="311"/>
    </location>
</feature>
<keyword evidence="9 11" id="KW-0472">Membrane</keyword>
<dbReference type="Proteomes" id="UP000722989">
    <property type="component" value="Unassembled WGS sequence"/>
</dbReference>
<gene>
    <name evidence="12" type="ORF">HC031_00325</name>
</gene>
<evidence type="ECO:0008006" key="14">
    <source>
        <dbReference type="Google" id="ProtNLM"/>
    </source>
</evidence>
<keyword evidence="3" id="KW-0337">GPI-anchor biosynthesis</keyword>
<keyword evidence="7" id="KW-0256">Endoplasmic reticulum</keyword>
<evidence type="ECO:0000256" key="3">
    <source>
        <dbReference type="ARBA" id="ARBA00022502"/>
    </source>
</evidence>
<feature type="transmembrane region" description="Helical" evidence="11">
    <location>
        <begin position="365"/>
        <end position="390"/>
    </location>
</feature>
<keyword evidence="6 11" id="KW-0812">Transmembrane</keyword>
<evidence type="ECO:0000256" key="7">
    <source>
        <dbReference type="ARBA" id="ARBA00022824"/>
    </source>
</evidence>
<proteinExistence type="predicted"/>
<dbReference type="RefSeq" id="WP_167923081.1">
    <property type="nucleotide sequence ID" value="NZ_JAATVY010000001.1"/>
</dbReference>
<dbReference type="PANTHER" id="PTHR12468">
    <property type="entry name" value="GPI MANNOSYLTRANSFERASE 2"/>
    <property type="match status" value="1"/>
</dbReference>
<evidence type="ECO:0000256" key="9">
    <source>
        <dbReference type="ARBA" id="ARBA00023136"/>
    </source>
</evidence>
<accession>A0ABX0XSG4</accession>
<evidence type="ECO:0000313" key="13">
    <source>
        <dbReference type="Proteomes" id="UP000722989"/>
    </source>
</evidence>
<feature type="transmembrane region" description="Helical" evidence="11">
    <location>
        <begin position="318"/>
        <end position="336"/>
    </location>
</feature>
<evidence type="ECO:0000256" key="11">
    <source>
        <dbReference type="SAM" id="Phobius"/>
    </source>
</evidence>
<evidence type="ECO:0000256" key="1">
    <source>
        <dbReference type="ARBA" id="ARBA00004477"/>
    </source>
</evidence>
<keyword evidence="13" id="KW-1185">Reference proteome</keyword>
<feature type="transmembrane region" description="Helical" evidence="11">
    <location>
        <begin position="115"/>
        <end position="136"/>
    </location>
</feature>
<organism evidence="12 13">
    <name type="scientific">Planosporangium thailandense</name>
    <dbReference type="NCBI Taxonomy" id="765197"/>
    <lineage>
        <taxon>Bacteria</taxon>
        <taxon>Bacillati</taxon>
        <taxon>Actinomycetota</taxon>
        <taxon>Actinomycetes</taxon>
        <taxon>Micromonosporales</taxon>
        <taxon>Micromonosporaceae</taxon>
        <taxon>Planosporangium</taxon>
    </lineage>
</organism>
<keyword evidence="4" id="KW-0328">Glycosyltransferase</keyword>
<evidence type="ECO:0000256" key="5">
    <source>
        <dbReference type="ARBA" id="ARBA00022679"/>
    </source>
</evidence>
<reference evidence="12 13" key="1">
    <citation type="submission" date="2020-03" db="EMBL/GenBank/DDBJ databases">
        <title>WGS of the type strain of Planosporangium spp.</title>
        <authorList>
            <person name="Thawai C."/>
        </authorList>
    </citation>
    <scope>NUCLEOTIDE SEQUENCE [LARGE SCALE GENOMIC DNA]</scope>
    <source>
        <strain evidence="12 13">TBRC 5610</strain>
    </source>
</reference>
<evidence type="ECO:0000313" key="12">
    <source>
        <dbReference type="EMBL" id="NJC68168.1"/>
    </source>
</evidence>
<evidence type="ECO:0000256" key="8">
    <source>
        <dbReference type="ARBA" id="ARBA00022989"/>
    </source>
</evidence>
<comment type="pathway">
    <text evidence="2">Glycolipid biosynthesis; glycosylphosphatidylinositol-anchor biosynthesis.</text>
</comment>
<dbReference type="InterPro" id="IPR007315">
    <property type="entry name" value="PIG-V/Gpi18"/>
</dbReference>
<feature type="transmembrane region" description="Helical" evidence="11">
    <location>
        <begin position="26"/>
        <end position="51"/>
    </location>
</feature>
<protein>
    <recommendedName>
        <fullName evidence="14">Glycosyltransferase RgtA/B/C/D-like domain-containing protein</fullName>
    </recommendedName>
</protein>